<feature type="compositionally biased region" description="Polar residues" evidence="8">
    <location>
        <begin position="236"/>
        <end position="262"/>
    </location>
</feature>
<dbReference type="Gene3D" id="1.25.40.1030">
    <property type="match status" value="1"/>
</dbReference>
<feature type="region of interest" description="Disordered" evidence="8">
    <location>
        <begin position="1521"/>
        <end position="1570"/>
    </location>
</feature>
<feature type="compositionally biased region" description="Acidic residues" evidence="8">
    <location>
        <begin position="605"/>
        <end position="618"/>
    </location>
</feature>
<dbReference type="PANTHER" id="PTHR13402">
    <property type="entry name" value="RGPR-RELATED"/>
    <property type="match status" value="1"/>
</dbReference>
<dbReference type="GO" id="GO:0015031">
    <property type="term" value="P:protein transport"/>
    <property type="evidence" value="ECO:0007669"/>
    <property type="project" value="UniProtKB-KW"/>
</dbReference>
<dbReference type="FunCoup" id="A0A067LXM3">
    <property type="interactions" value="43"/>
</dbReference>
<feature type="compositionally biased region" description="Pro residues" evidence="8">
    <location>
        <begin position="724"/>
        <end position="736"/>
    </location>
</feature>
<feature type="region of interest" description="Disordered" evidence="8">
    <location>
        <begin position="1404"/>
        <end position="1428"/>
    </location>
</feature>
<evidence type="ECO:0000256" key="1">
    <source>
        <dbReference type="ARBA" id="ARBA00004397"/>
    </source>
</evidence>
<evidence type="ECO:0000256" key="5">
    <source>
        <dbReference type="ARBA" id="ARBA00022892"/>
    </source>
</evidence>
<feature type="compositionally biased region" description="Low complexity" evidence="8">
    <location>
        <begin position="207"/>
        <end position="220"/>
    </location>
</feature>
<feature type="compositionally biased region" description="Polar residues" evidence="8">
    <location>
        <begin position="1468"/>
        <end position="1486"/>
    </location>
</feature>
<keyword evidence="7" id="KW-0072">Autophagy</keyword>
<keyword evidence="12" id="KW-1185">Reference proteome</keyword>
<feature type="domain" description="Sec16 central conserved" evidence="10">
    <location>
        <begin position="855"/>
        <end position="988"/>
    </location>
</feature>
<evidence type="ECO:0000256" key="3">
    <source>
        <dbReference type="ARBA" id="ARBA00022448"/>
    </source>
</evidence>
<feature type="compositionally biased region" description="Pro residues" evidence="8">
    <location>
        <begin position="343"/>
        <end position="367"/>
    </location>
</feature>
<feature type="region of interest" description="Disordered" evidence="8">
    <location>
        <begin position="1457"/>
        <end position="1508"/>
    </location>
</feature>
<feature type="compositionally biased region" description="Basic and acidic residues" evidence="8">
    <location>
        <begin position="587"/>
        <end position="601"/>
    </location>
</feature>
<dbReference type="GO" id="GO:0016192">
    <property type="term" value="P:vesicle-mediated transport"/>
    <property type="evidence" value="ECO:0007669"/>
    <property type="project" value="UniProtKB-KW"/>
</dbReference>
<evidence type="ECO:0000259" key="9">
    <source>
        <dbReference type="Pfam" id="PF12931"/>
    </source>
</evidence>
<dbReference type="PANTHER" id="PTHR13402:SF6">
    <property type="entry name" value="SECRETORY 16, ISOFORM I"/>
    <property type="match status" value="1"/>
</dbReference>
<comment type="subcellular location">
    <subcellularLocation>
        <location evidence="1">Endoplasmic reticulum membrane</location>
        <topology evidence="1">Peripheral membrane protein</topology>
        <orientation evidence="1">Cytoplasmic side</orientation>
    </subcellularLocation>
</comment>
<evidence type="ECO:0000256" key="8">
    <source>
        <dbReference type="SAM" id="MobiDB-lite"/>
    </source>
</evidence>
<dbReference type="GO" id="GO:0070971">
    <property type="term" value="C:endoplasmic reticulum exit site"/>
    <property type="evidence" value="ECO:0007669"/>
    <property type="project" value="TreeGrafter"/>
</dbReference>
<dbReference type="STRING" id="930990.A0A067LXM3"/>
<feature type="compositionally biased region" description="Low complexity" evidence="8">
    <location>
        <begin position="1803"/>
        <end position="1814"/>
    </location>
</feature>
<dbReference type="GO" id="GO:0005789">
    <property type="term" value="C:endoplasmic reticulum membrane"/>
    <property type="evidence" value="ECO:0007669"/>
    <property type="project" value="UniProtKB-SubCell"/>
</dbReference>
<evidence type="ECO:0000313" key="11">
    <source>
        <dbReference type="EMBL" id="KDQ07949.1"/>
    </source>
</evidence>
<comment type="function">
    <text evidence="6 7">Involved in the initiation of assembly of the COPII coat required for the formation of transport vesicles from the endoplasmic reticulum (ER) and the selection of cargo molecules. Also involved in autophagy.</text>
</comment>
<feature type="region of interest" description="Disordered" evidence="8">
    <location>
        <begin position="1719"/>
        <end position="1857"/>
    </location>
</feature>
<dbReference type="InterPro" id="IPR024340">
    <property type="entry name" value="Sec16_CCD"/>
</dbReference>
<feature type="compositionally biased region" description="Polar residues" evidence="8">
    <location>
        <begin position="1558"/>
        <end position="1570"/>
    </location>
</feature>
<name>A0A067LXM3_BOTB1</name>
<feature type="compositionally biased region" description="Low complexity" evidence="8">
    <location>
        <begin position="411"/>
        <end position="436"/>
    </location>
</feature>
<dbReference type="GO" id="GO:0012507">
    <property type="term" value="C:ER to Golgi transport vesicle membrane"/>
    <property type="evidence" value="ECO:0007669"/>
    <property type="project" value="TreeGrafter"/>
</dbReference>
<dbReference type="CDD" id="cd09233">
    <property type="entry name" value="ACE1-Sec16-like"/>
    <property type="match status" value="1"/>
</dbReference>
<feature type="compositionally biased region" description="Pro residues" evidence="8">
    <location>
        <begin position="1754"/>
        <end position="1765"/>
    </location>
</feature>
<sequence length="1857" mass="193406">MTPVTDGQQSALPSAASLFASSEPSIDLFGDADASHASTDHPEQAGAAAVPRSVEKTNVAADLFGGSNDTGSNFFDITSNDYSTSTHVDNTQTQHETSYDYAHPTHDQGTHAGANAGVNAHSYDQAAYGDYNGYAAQGWYDEHGQWQTYDQSYGANNWQTDTTSGAKTYSNDPYAPQTQYTPPAASYSEPKTSYTALNPTSQAAYDPYAPKTPATSAASPYAPPPASSPYVPTPSWQQTTAYSAPPTKSTFSLPQAESTRTNTADAALKYRPTTYNAYDPPVLPSKRASSVFNRSLSQKYSSSSLGGVNGAYGAHGQAQQGGAPGVNVGQGGRQGSPYTSSPYTPPPPAQAYVPPPPSQAVPTPPPAARESKSWYSPAKKDTQSQDHGYGLSANTSVGAGQEDNRRASWNGAGAATAQWQQQQQQHQAPTQTHPQQDPYAPGVMGGSVPAQATVPAGPPQTQTYGPYSPSTNSHSTANTNSPSTSSGFKASPRPWSPDRGSKDKVVRAVSPYKPPLRSSSPLKSPIDAPNYTLDSYATGANGCDSGSGPGSKGPGMPPRRDTLSPDDAYSTRSSVVGDVIPMPMQQEPEKEPEPEQAREYGMEDQPFEEYDPYADEEGGMGWDSRDDHESHESHGYRAMSPEQVQVPVEKPAVIAVSQAPSSGSGGGGSGLPPSGAAAFDPYRPRHGSLGSGQGGSAQLGYGSPPPKTQQKAQSLDLGNNRYAVPPPVDGFTPAPPATSNYYGSPYAPPAAAGSVNAYPGDASVDAGGSPAKVPIPGSESSPYGSSQHAPSRYSHNGQPVSTSYGSAASARSLSISSAIDAYEPYSGAAPASTTYAPSPSLTGANDPLGRTSVRVPVFTFGFGGKVVSCFHLHSELSSGFDVSLSSRHSTSLRIRPLKEIIPASVIDSSSSPFPGPLFAAPTTPTITAIGRNSLSSLKTKKPMVVNYLTERAEEIERGLGYLGASERRVVEGKLVLVKLLKVLVENDGKLSGSPQIENAVRASFIPALAQESNGSAAVPFGFSTPGVLNGALATADTFGTHARKKSDEAPLASYEVRTSALETLKSLLLRGERRDAYRYALDQKLWAHAMIISGSVDKEASKEVASEFIRSELGVPVGSVDKHGEGEGMLATTNGWESLRVAYSLFAGQGAAAVQELLPPKPLTKRPLTSPLGSASVNMALSTSNGTPLTGGGKVPSEALAKWQETAAAMLFTQVDGASAALTALGDLLISNKMVDAAHACFLLSPKTSVFAGVGSPSVKMVLVGSANPSTTGNFHKDQDPVIFSEIVEFALSLAPVPKGQEPFVGLPHLQPYRLLRAAQLAEMGHVALATRYCEAITAAVRLGARGSPYYTSAFAEKHKELYDRLTGAPQLDSNGSWISKKVAKPSLDSIGSWVGGRLTKFIAGDSEGNSPAEEEASGPKSTTETVGPFSHFSAIASSNTSPTASVVNLAMTAIPSQPPLRRAGSSIGMTTSRPPSASPYQTDRASSAMDHRRPNGGRSSPAPRVFSPGAAMTAFRAAGGGFSTIQPAPPAPPMPPVEASSSTQAPEADDQPWWGSSGATDNSNGVTPTTATFQQLDVPIDASGFISPMDAYSPGPSPSPSAMYTLPSSSTNAQHGFDDDEEDLGFGNSKPKKKTDDHEEEDPEDGGEKKVERKASPPAAKVDDPKRPDAKPNASGGSWFGRWWGKKEGEGGGPVKASLGEESSFYYDKELKRWVNKKVGGADATPPPTPPPPPSRAQTASPGRAMMKSSAGPPSPALAPPPRPQSTSNLAALGAGPPPGSAGGPRRVRSHLAESFVPEEPPSGASNSNGSPSDGTAGANTGLLQAPPPPRTKSAQGAKRNVRSRYVDVFQTPPSA</sequence>
<feature type="compositionally biased region" description="Low complexity" evidence="8">
    <location>
        <begin position="311"/>
        <end position="321"/>
    </location>
</feature>
<evidence type="ECO:0000313" key="12">
    <source>
        <dbReference type="Proteomes" id="UP000027195"/>
    </source>
</evidence>
<evidence type="ECO:0000256" key="2">
    <source>
        <dbReference type="ARBA" id="ARBA00005927"/>
    </source>
</evidence>
<dbReference type="Pfam" id="PF12931">
    <property type="entry name" value="TPR_Sec16"/>
    <property type="match status" value="1"/>
</dbReference>
<feature type="region of interest" description="Disordered" evidence="8">
    <location>
        <begin position="1588"/>
        <end position="1702"/>
    </location>
</feature>
<feature type="region of interest" description="Disordered" evidence="8">
    <location>
        <begin position="27"/>
        <end position="53"/>
    </location>
</feature>
<feature type="region of interest" description="Disordered" evidence="8">
    <location>
        <begin position="311"/>
        <end position="743"/>
    </location>
</feature>
<dbReference type="InterPro" id="IPR024298">
    <property type="entry name" value="Sec16_Sec23-bd"/>
</dbReference>
<evidence type="ECO:0000256" key="7">
    <source>
        <dbReference type="RuleBase" id="RU364101"/>
    </source>
</evidence>
<feature type="domain" description="Sec16 Sec23-binding" evidence="9">
    <location>
        <begin position="1065"/>
        <end position="1406"/>
    </location>
</feature>
<dbReference type="GO" id="GO:0006914">
    <property type="term" value="P:autophagy"/>
    <property type="evidence" value="ECO:0007669"/>
    <property type="project" value="UniProtKB-KW"/>
</dbReference>
<reference evidence="12" key="1">
    <citation type="journal article" date="2014" name="Proc. Natl. Acad. Sci. U.S.A.">
        <title>Extensive sampling of basidiomycete genomes demonstrates inadequacy of the white-rot/brown-rot paradigm for wood decay fungi.</title>
        <authorList>
            <person name="Riley R."/>
            <person name="Salamov A.A."/>
            <person name="Brown D.W."/>
            <person name="Nagy L.G."/>
            <person name="Floudas D."/>
            <person name="Held B.W."/>
            <person name="Levasseur A."/>
            <person name="Lombard V."/>
            <person name="Morin E."/>
            <person name="Otillar R."/>
            <person name="Lindquist E.A."/>
            <person name="Sun H."/>
            <person name="LaButti K.M."/>
            <person name="Schmutz J."/>
            <person name="Jabbour D."/>
            <person name="Luo H."/>
            <person name="Baker S.E."/>
            <person name="Pisabarro A.G."/>
            <person name="Walton J.D."/>
            <person name="Blanchette R.A."/>
            <person name="Henrissat B."/>
            <person name="Martin F."/>
            <person name="Cullen D."/>
            <person name="Hibbett D.S."/>
            <person name="Grigoriev I.V."/>
        </authorList>
    </citation>
    <scope>NUCLEOTIDE SEQUENCE [LARGE SCALE GENOMIC DNA]</scope>
    <source>
        <strain evidence="12">FD-172 SS1</strain>
    </source>
</reference>
<evidence type="ECO:0000256" key="6">
    <source>
        <dbReference type="ARBA" id="ARBA00024687"/>
    </source>
</evidence>
<keyword evidence="7" id="KW-0653">Protein transport</keyword>
<feature type="compositionally biased region" description="Polar residues" evidence="8">
    <location>
        <begin position="164"/>
        <end position="181"/>
    </location>
</feature>
<feature type="compositionally biased region" description="Pro residues" evidence="8">
    <location>
        <begin position="1528"/>
        <end position="1537"/>
    </location>
</feature>
<dbReference type="InParanoid" id="A0A067LXM3"/>
<feature type="compositionally biased region" description="Polar residues" evidence="8">
    <location>
        <begin position="189"/>
        <end position="203"/>
    </location>
</feature>
<keyword evidence="5 7" id="KW-0931">ER-Golgi transport</keyword>
<protein>
    <recommendedName>
        <fullName evidence="7">Protein transport protein sec16</fullName>
    </recommendedName>
</protein>
<proteinExistence type="inferred from homology"/>
<dbReference type="EMBL" id="KL198098">
    <property type="protein sequence ID" value="KDQ07949.1"/>
    <property type="molecule type" value="Genomic_DNA"/>
</dbReference>
<feature type="compositionally biased region" description="Low complexity" evidence="8">
    <location>
        <begin position="468"/>
        <end position="486"/>
    </location>
</feature>
<dbReference type="OrthoDB" id="8918678at2759"/>
<feature type="compositionally biased region" description="Low complexity" evidence="8">
    <location>
        <begin position="515"/>
        <end position="525"/>
    </location>
</feature>
<feature type="compositionally biased region" description="Gly residues" evidence="8">
    <location>
        <begin position="322"/>
        <end position="334"/>
    </location>
</feature>
<accession>A0A067LXM3</accession>
<organism evidence="11 12">
    <name type="scientific">Botryobasidium botryosum (strain FD-172 SS1)</name>
    <dbReference type="NCBI Taxonomy" id="930990"/>
    <lineage>
        <taxon>Eukaryota</taxon>
        <taxon>Fungi</taxon>
        <taxon>Dikarya</taxon>
        <taxon>Basidiomycota</taxon>
        <taxon>Agaricomycotina</taxon>
        <taxon>Agaricomycetes</taxon>
        <taxon>Cantharellales</taxon>
        <taxon>Botryobasidiaceae</taxon>
        <taxon>Botryobasidium</taxon>
    </lineage>
</organism>
<comment type="similarity">
    <text evidence="2 7">Belongs to the SEC16 family.</text>
</comment>
<gene>
    <name evidence="11" type="ORF">BOTBODRAFT_59681</name>
</gene>
<keyword evidence="4 7" id="KW-0256">Endoplasmic reticulum</keyword>
<feature type="compositionally biased region" description="Basic and acidic residues" evidence="8">
    <location>
        <begin position="623"/>
        <end position="635"/>
    </location>
</feature>
<feature type="compositionally biased region" description="Polar residues" evidence="8">
    <location>
        <begin position="708"/>
        <end position="717"/>
    </location>
</feature>
<dbReference type="HOGENOM" id="CLU_001760_0_0_1"/>
<evidence type="ECO:0000256" key="4">
    <source>
        <dbReference type="ARBA" id="ARBA00022824"/>
    </source>
</evidence>
<dbReference type="GO" id="GO:0070973">
    <property type="term" value="P:protein localization to endoplasmic reticulum exit site"/>
    <property type="evidence" value="ECO:0007669"/>
    <property type="project" value="TreeGrafter"/>
</dbReference>
<dbReference type="Pfam" id="PF12932">
    <property type="entry name" value="Sec16"/>
    <property type="match status" value="1"/>
</dbReference>
<feature type="compositionally biased region" description="Polar residues" evidence="8">
    <location>
        <begin position="778"/>
        <end position="804"/>
    </location>
</feature>
<dbReference type="GO" id="GO:0007030">
    <property type="term" value="P:Golgi organization"/>
    <property type="evidence" value="ECO:0007669"/>
    <property type="project" value="TreeGrafter"/>
</dbReference>
<evidence type="ECO:0000259" key="10">
    <source>
        <dbReference type="Pfam" id="PF12932"/>
    </source>
</evidence>
<keyword evidence="3 7" id="KW-0813">Transport</keyword>
<feature type="compositionally biased region" description="Basic and acidic residues" evidence="8">
    <location>
        <begin position="1647"/>
        <end position="1671"/>
    </location>
</feature>
<feature type="region of interest" description="Disordered" evidence="8">
    <location>
        <begin position="164"/>
        <end position="262"/>
    </location>
</feature>
<keyword evidence="7" id="KW-0472">Membrane</keyword>
<feature type="compositionally biased region" description="Pro residues" evidence="8">
    <location>
        <begin position="1726"/>
        <end position="1736"/>
    </location>
</feature>
<dbReference type="Proteomes" id="UP000027195">
    <property type="component" value="Unassembled WGS sequence"/>
</dbReference>
<feature type="region of interest" description="Disordered" evidence="8">
    <location>
        <begin position="763"/>
        <end position="804"/>
    </location>
</feature>